<organism evidence="2 3">
    <name type="scientific">Acetobacter malorum</name>
    <dbReference type="NCBI Taxonomy" id="178901"/>
    <lineage>
        <taxon>Bacteria</taxon>
        <taxon>Pseudomonadati</taxon>
        <taxon>Pseudomonadota</taxon>
        <taxon>Alphaproteobacteria</taxon>
        <taxon>Acetobacterales</taxon>
        <taxon>Acetobacteraceae</taxon>
        <taxon>Acetobacter</taxon>
    </lineage>
</organism>
<dbReference type="InterPro" id="IPR015392">
    <property type="entry name" value="TehB/YeaR-like_dom"/>
</dbReference>
<protein>
    <recommendedName>
        <fullName evidence="1">TehB/YeaR-like domain-containing protein</fullName>
    </recommendedName>
</protein>
<dbReference type="Pfam" id="PF09313">
    <property type="entry name" value="TehB-like"/>
    <property type="match status" value="1"/>
</dbReference>
<dbReference type="AlphaFoldDB" id="A0A149UUS2"/>
<dbReference type="RefSeq" id="WP_023524174.1">
    <property type="nucleotide sequence ID" value="NZ_JBDNKN010000041.1"/>
</dbReference>
<dbReference type="EMBL" id="LHZX01000173">
    <property type="protein sequence ID" value="KXV71671.1"/>
    <property type="molecule type" value="Genomic_DNA"/>
</dbReference>
<evidence type="ECO:0000313" key="2">
    <source>
        <dbReference type="EMBL" id="KXV71671.1"/>
    </source>
</evidence>
<dbReference type="Proteomes" id="UP000075377">
    <property type="component" value="Unassembled WGS sequence"/>
</dbReference>
<name>A0A149UUS2_9PROT</name>
<sequence length="90" mass="10129">MKPYRITSEFNAITLPAGLRQRHATKAGVWAVIRILEGTATLVYVDTGEVRHLTPCEPGLIKPEQTHYLKLSGLVRLKLEFYDSDPVHSL</sequence>
<comment type="caution">
    <text evidence="2">The sequence shown here is derived from an EMBL/GenBank/DDBJ whole genome shotgun (WGS) entry which is preliminary data.</text>
</comment>
<evidence type="ECO:0000259" key="1">
    <source>
        <dbReference type="Pfam" id="PF09313"/>
    </source>
</evidence>
<feature type="domain" description="TehB/YeaR-like" evidence="1">
    <location>
        <begin position="7"/>
        <end position="73"/>
    </location>
</feature>
<proteinExistence type="predicted"/>
<dbReference type="InterPro" id="IPR014710">
    <property type="entry name" value="RmlC-like_jellyroll"/>
</dbReference>
<dbReference type="SUPFAM" id="SSF51197">
    <property type="entry name" value="Clavaminate synthase-like"/>
    <property type="match status" value="1"/>
</dbReference>
<dbReference type="Gene3D" id="2.60.120.10">
    <property type="entry name" value="Jelly Rolls"/>
    <property type="match status" value="1"/>
</dbReference>
<dbReference type="OrthoDB" id="7282222at2"/>
<gene>
    <name evidence="2" type="ORF">AD951_01495</name>
</gene>
<accession>A0A149UUS2</accession>
<reference evidence="2 3" key="1">
    <citation type="submission" date="2015-06" db="EMBL/GenBank/DDBJ databases">
        <title>Improved classification and identification of acetic acid bacteria using matrix-assisted laser desorption/ionization time-of-flight mass spectrometry; Gluconobacter nephelii and Gluconobacter uchimurae are later heterotypic synonyms of Gluconobacter japonicus and Gluconobacter oxydans, respectively.</title>
        <authorList>
            <person name="Li L."/>
            <person name="Cleenwerck I."/>
            <person name="De Vuyst L."/>
            <person name="Vandamme P."/>
        </authorList>
    </citation>
    <scope>NUCLEOTIDE SEQUENCE [LARGE SCALE GENOMIC DNA]</scope>
    <source>
        <strain evidence="2 3">LMG 1699</strain>
    </source>
</reference>
<dbReference type="PATRIC" id="fig|178901.14.peg.3124"/>
<evidence type="ECO:0000313" key="3">
    <source>
        <dbReference type="Proteomes" id="UP000075377"/>
    </source>
</evidence>